<organism evidence="2 3">
    <name type="scientific">Desulfacinum infernum DSM 9756</name>
    <dbReference type="NCBI Taxonomy" id="1121391"/>
    <lineage>
        <taxon>Bacteria</taxon>
        <taxon>Pseudomonadati</taxon>
        <taxon>Thermodesulfobacteriota</taxon>
        <taxon>Syntrophobacteria</taxon>
        <taxon>Syntrophobacterales</taxon>
        <taxon>Syntrophobacteraceae</taxon>
        <taxon>Desulfacinum</taxon>
    </lineage>
</organism>
<dbReference type="RefSeq" id="WP_073041106.1">
    <property type="nucleotide sequence ID" value="NZ_FQVB01000037.1"/>
</dbReference>
<dbReference type="STRING" id="1121391.SAMN02745206_03126"/>
<evidence type="ECO:0000313" key="3">
    <source>
        <dbReference type="Proteomes" id="UP000184076"/>
    </source>
</evidence>
<gene>
    <name evidence="2" type="ORF">SAMN02745206_03126</name>
</gene>
<accession>A0A1M5GG60</accession>
<name>A0A1M5GG60_9BACT</name>
<dbReference type="AlphaFoldDB" id="A0A1M5GG60"/>
<dbReference type="Proteomes" id="UP000184076">
    <property type="component" value="Unassembled WGS sequence"/>
</dbReference>
<proteinExistence type="predicted"/>
<feature type="region of interest" description="Disordered" evidence="1">
    <location>
        <begin position="19"/>
        <end position="43"/>
    </location>
</feature>
<reference evidence="3" key="1">
    <citation type="submission" date="2016-11" db="EMBL/GenBank/DDBJ databases">
        <authorList>
            <person name="Varghese N."/>
            <person name="Submissions S."/>
        </authorList>
    </citation>
    <scope>NUCLEOTIDE SEQUENCE [LARGE SCALE GENOMIC DNA]</scope>
    <source>
        <strain evidence="3">DSM 9756</strain>
    </source>
</reference>
<dbReference type="OrthoDB" id="9836998at2"/>
<sequence>MSGIVVEKKDGKTVITVVQKEREDEGKPAEKGRPGPEGVPEDRTVRRTFLHDVLGRRLVFHLATGEEVEGILDGFDRESLRVEDAYLLSADKEIRCDWMILERRQLVSVYPPARSRARRRED</sequence>
<evidence type="ECO:0000256" key="1">
    <source>
        <dbReference type="SAM" id="MobiDB-lite"/>
    </source>
</evidence>
<keyword evidence="3" id="KW-1185">Reference proteome</keyword>
<protein>
    <recommendedName>
        <fullName evidence="4">LSM domain-containing protein</fullName>
    </recommendedName>
</protein>
<evidence type="ECO:0000313" key="2">
    <source>
        <dbReference type="EMBL" id="SHG02678.1"/>
    </source>
</evidence>
<dbReference type="EMBL" id="FQVB01000037">
    <property type="protein sequence ID" value="SHG02678.1"/>
    <property type="molecule type" value="Genomic_DNA"/>
</dbReference>
<evidence type="ECO:0008006" key="4">
    <source>
        <dbReference type="Google" id="ProtNLM"/>
    </source>
</evidence>